<dbReference type="InterPro" id="IPR048531">
    <property type="entry name" value="ea8_5-like"/>
</dbReference>
<dbReference type="Pfam" id="PF20735">
    <property type="entry name" value="Lambda_ea8_5"/>
    <property type="match status" value="1"/>
</dbReference>
<dbReference type="AlphaFoldDB" id="A0AAU8SVI4"/>
<evidence type="ECO:0000313" key="1">
    <source>
        <dbReference type="EMBL" id="AJZ57842.1"/>
    </source>
</evidence>
<accession>A0AAU8SVI4</accession>
<sequence length="97" mass="10693">MGIGKRMQQEDDERRHAVLQLCIEAGSVSECEYHSGTYFDGGESVQAAYDLAKKQFFAGETYGFEKVGDLLALVKDVYDDNSGAEECPACGRIRDSD</sequence>
<dbReference type="EMBL" id="CP010026">
    <property type="protein sequence ID" value="AJZ57842.1"/>
    <property type="molecule type" value="Genomic_DNA"/>
</dbReference>
<gene>
    <name evidence="1" type="ORF">OI25_2930</name>
</gene>
<organism evidence="1 2">
    <name type="scientific">Paraburkholderia fungorum</name>
    <dbReference type="NCBI Taxonomy" id="134537"/>
    <lineage>
        <taxon>Bacteria</taxon>
        <taxon>Pseudomonadati</taxon>
        <taxon>Pseudomonadota</taxon>
        <taxon>Betaproteobacteria</taxon>
        <taxon>Burkholderiales</taxon>
        <taxon>Burkholderiaceae</taxon>
        <taxon>Paraburkholderia</taxon>
    </lineage>
</organism>
<dbReference type="Gene3D" id="1.10.10.1920">
    <property type="match status" value="1"/>
</dbReference>
<proteinExistence type="predicted"/>
<name>A0AAU8SVI4_9BURK</name>
<dbReference type="KEGG" id="bfn:OI25_2930"/>
<evidence type="ECO:0000313" key="2">
    <source>
        <dbReference type="Proteomes" id="UP000032614"/>
    </source>
</evidence>
<dbReference type="Proteomes" id="UP000032614">
    <property type="component" value="Chromosome 1"/>
</dbReference>
<dbReference type="InterPro" id="IPR048532">
    <property type="entry name" value="ea8_5-like_sf"/>
</dbReference>
<protein>
    <submittedName>
        <fullName evidence="1">Uncharacterized protein</fullName>
    </submittedName>
</protein>
<reference evidence="1 2" key="1">
    <citation type="journal article" date="2015" name="Genome Announc.">
        <title>Complete genome sequences for 59 burkholderia isolates, both pathogenic and near neighbor.</title>
        <authorList>
            <person name="Johnson S.L."/>
            <person name="Bishop-Lilly K.A."/>
            <person name="Ladner J.T."/>
            <person name="Daligault H.E."/>
            <person name="Davenport K.W."/>
            <person name="Jaissle J."/>
            <person name="Frey K.G."/>
            <person name="Koroleva G.I."/>
            <person name="Bruce D.C."/>
            <person name="Coyne S.R."/>
            <person name="Broomall S.M."/>
            <person name="Li P.E."/>
            <person name="Teshima H."/>
            <person name="Gibbons H.S."/>
            <person name="Palacios G.F."/>
            <person name="Rosenzweig C.N."/>
            <person name="Redden C.L."/>
            <person name="Xu Y."/>
            <person name="Minogue T.D."/>
            <person name="Chain P.S."/>
        </authorList>
    </citation>
    <scope>NUCLEOTIDE SEQUENCE [LARGE SCALE GENOMIC DNA]</scope>
    <source>
        <strain evidence="1 2">ATCC BAA-463</strain>
    </source>
</reference>